<comment type="similarity">
    <text evidence="2 9">Belongs to the SLC41A transporter family.</text>
</comment>
<evidence type="ECO:0000256" key="1">
    <source>
        <dbReference type="ARBA" id="ARBA00004141"/>
    </source>
</evidence>
<dbReference type="EMBL" id="CP015961">
    <property type="protein sequence ID" value="ANI93010.1"/>
    <property type="molecule type" value="Genomic_DNA"/>
</dbReference>
<proteinExistence type="inferred from homology"/>
<sequence>MSDATGVHTDYLHLLIENRELPELSEICATMPAWEIVDVFDEIPTRDAAVLFRLLDKSKAIEIFDDLDTAAQADLVAELSDAKVSEVFAGLEPDEQARLLDELPARVAKKLMTAMTAEDHGQVTRLLGYPRDSVGRTMEPAVYAKEHETVDEVLHRIRSHHASLEALAEIPVVSDVLVLVGKLNPIDLLRSDGDRHASELMEADPPYAYTSDDAETVARRVLDSGDLLFPIVDAEKRLVGVFPIGDAAALDKRAVDEDSARAGGAEPLRRPYLLTPVATVAKSRVVWLLVLAVSAVLTVQVLEIFEETLSQVVALALFIPLLTGIGGNTGSQAATTVTRALSLGNVRKRDFMKVAFKELRTGILLGIALGALAFAVASLVYGVGIGTVVGLTIILNCPIAATVGGLVPLVAQACKVDPAVFSTPFISTFCDATGLLLYFTVAITVLGL</sequence>
<keyword evidence="9" id="KW-1003">Cell membrane</keyword>
<feature type="transmembrane region" description="Helical" evidence="9">
    <location>
        <begin position="389"/>
        <end position="411"/>
    </location>
</feature>
<dbReference type="KEGG" id="dtm:BJL86_2245"/>
<dbReference type="GO" id="GO:0015095">
    <property type="term" value="F:magnesium ion transmembrane transporter activity"/>
    <property type="evidence" value="ECO:0007669"/>
    <property type="project" value="UniProtKB-UniRule"/>
</dbReference>
<keyword evidence="12" id="KW-1185">Reference proteome</keyword>
<dbReference type="AlphaFoldDB" id="A0A173LQP7"/>
<dbReference type="InterPro" id="IPR000644">
    <property type="entry name" value="CBS_dom"/>
</dbReference>
<comment type="subunit">
    <text evidence="9">Homodimer.</text>
</comment>
<reference evidence="11 12" key="1">
    <citation type="submission" date="2016-06" db="EMBL/GenBank/DDBJ databases">
        <title>Complete genome sequence of a saline-alkali tolerant type strain Dietzia timorensis ID05-A0528T.</title>
        <authorList>
            <person name="Wu X."/>
        </authorList>
    </citation>
    <scope>NUCLEOTIDE SEQUENCE [LARGE SCALE GENOMIC DNA]</scope>
    <source>
        <strain evidence="11 12">ID05-A0528</strain>
    </source>
</reference>
<dbReference type="SUPFAM" id="SSF54631">
    <property type="entry name" value="CBS-domain pair"/>
    <property type="match status" value="1"/>
</dbReference>
<evidence type="ECO:0000256" key="9">
    <source>
        <dbReference type="RuleBase" id="RU362011"/>
    </source>
</evidence>
<dbReference type="Gene3D" id="1.10.357.20">
    <property type="entry name" value="SLC41 divalent cation transporters, integral membrane domain"/>
    <property type="match status" value="1"/>
</dbReference>
<dbReference type="Pfam" id="PF03448">
    <property type="entry name" value="MgtE_N"/>
    <property type="match status" value="1"/>
</dbReference>
<dbReference type="SUPFAM" id="SSF161093">
    <property type="entry name" value="MgtE membrane domain-like"/>
    <property type="match status" value="1"/>
</dbReference>
<dbReference type="GO" id="GO:0005886">
    <property type="term" value="C:plasma membrane"/>
    <property type="evidence" value="ECO:0007669"/>
    <property type="project" value="UniProtKB-SubCell"/>
</dbReference>
<dbReference type="InterPro" id="IPR036739">
    <property type="entry name" value="SLC41_membr_dom_sf"/>
</dbReference>
<evidence type="ECO:0000256" key="5">
    <source>
        <dbReference type="ARBA" id="ARBA00022842"/>
    </source>
</evidence>
<dbReference type="Gene3D" id="1.25.60.10">
    <property type="entry name" value="MgtE N-terminal domain-like"/>
    <property type="match status" value="1"/>
</dbReference>
<evidence type="ECO:0000256" key="8">
    <source>
        <dbReference type="PROSITE-ProRule" id="PRU00703"/>
    </source>
</evidence>
<dbReference type="Pfam" id="PF01769">
    <property type="entry name" value="MgtE"/>
    <property type="match status" value="1"/>
</dbReference>
<comment type="subcellular location">
    <subcellularLocation>
        <location evidence="9">Cell membrane</location>
        <topology evidence="9">Multi-pass membrane protein</topology>
    </subcellularLocation>
    <subcellularLocation>
        <location evidence="1">Membrane</location>
        <topology evidence="1">Multi-pass membrane protein</topology>
    </subcellularLocation>
</comment>
<accession>A0A173LQP7</accession>
<dbReference type="SMART" id="SM00924">
    <property type="entry name" value="MgtE_N"/>
    <property type="match status" value="1"/>
</dbReference>
<dbReference type="NCBIfam" id="TIGR00400">
    <property type="entry name" value="mgtE"/>
    <property type="match status" value="1"/>
</dbReference>
<feature type="transmembrane region" description="Helical" evidence="9">
    <location>
        <begin position="423"/>
        <end position="446"/>
    </location>
</feature>
<evidence type="ECO:0000259" key="10">
    <source>
        <dbReference type="PROSITE" id="PS51371"/>
    </source>
</evidence>
<evidence type="ECO:0000313" key="11">
    <source>
        <dbReference type="EMBL" id="ANI93010.1"/>
    </source>
</evidence>
<dbReference type="InterPro" id="IPR006668">
    <property type="entry name" value="Mg_transptr_MgtE_intracell_dom"/>
</dbReference>
<evidence type="ECO:0000256" key="3">
    <source>
        <dbReference type="ARBA" id="ARBA00022448"/>
    </source>
</evidence>
<feature type="domain" description="CBS" evidence="10">
    <location>
        <begin position="201"/>
        <end position="257"/>
    </location>
</feature>
<feature type="transmembrane region" description="Helical" evidence="9">
    <location>
        <begin position="285"/>
        <end position="305"/>
    </location>
</feature>
<dbReference type="GO" id="GO:0046872">
    <property type="term" value="F:metal ion binding"/>
    <property type="evidence" value="ECO:0007669"/>
    <property type="project" value="UniProtKB-KW"/>
</dbReference>
<keyword evidence="4 9" id="KW-0812">Transmembrane</keyword>
<dbReference type="InterPro" id="IPR038076">
    <property type="entry name" value="MgtE_N_sf"/>
</dbReference>
<organism evidence="11 12">
    <name type="scientific">Dietzia timorensis</name>
    <dbReference type="NCBI Taxonomy" id="499555"/>
    <lineage>
        <taxon>Bacteria</taxon>
        <taxon>Bacillati</taxon>
        <taxon>Actinomycetota</taxon>
        <taxon>Actinomycetes</taxon>
        <taxon>Mycobacteriales</taxon>
        <taxon>Dietziaceae</taxon>
        <taxon>Dietzia</taxon>
    </lineage>
</organism>
<dbReference type="InterPro" id="IPR006669">
    <property type="entry name" value="MgtE_transporter"/>
</dbReference>
<feature type="transmembrane region" description="Helical" evidence="9">
    <location>
        <begin position="317"/>
        <end position="341"/>
    </location>
</feature>
<evidence type="ECO:0000256" key="7">
    <source>
        <dbReference type="ARBA" id="ARBA00023136"/>
    </source>
</evidence>
<dbReference type="Gene3D" id="3.10.580.10">
    <property type="entry name" value="CBS-domain"/>
    <property type="match status" value="1"/>
</dbReference>
<keyword evidence="5 9" id="KW-0460">Magnesium</keyword>
<keyword evidence="9" id="KW-0479">Metal-binding</keyword>
<dbReference type="InterPro" id="IPR046342">
    <property type="entry name" value="CBS_dom_sf"/>
</dbReference>
<dbReference type="RefSeq" id="WP_067476218.1">
    <property type="nucleotide sequence ID" value="NZ_CP015961.1"/>
</dbReference>
<dbReference type="OrthoDB" id="9790355at2"/>
<dbReference type="SUPFAM" id="SSF158791">
    <property type="entry name" value="MgtE N-terminal domain-like"/>
    <property type="match status" value="1"/>
</dbReference>
<feature type="transmembrane region" description="Helical" evidence="9">
    <location>
        <begin position="362"/>
        <end position="383"/>
    </location>
</feature>
<protein>
    <recommendedName>
        <fullName evidence="9">Magnesium transporter MgtE</fullName>
    </recommendedName>
</protein>
<dbReference type="PANTHER" id="PTHR41394:SF8">
    <property type="entry name" value="MAGNESIUM TRANSPORTER MGTE"/>
    <property type="match status" value="1"/>
</dbReference>
<name>A0A173LQP7_9ACTN</name>
<comment type="function">
    <text evidence="9">Acts as a magnesium transporter.</text>
</comment>
<evidence type="ECO:0000256" key="6">
    <source>
        <dbReference type="ARBA" id="ARBA00022989"/>
    </source>
</evidence>
<keyword evidence="7 9" id="KW-0472">Membrane</keyword>
<keyword evidence="3 9" id="KW-0813">Transport</keyword>
<dbReference type="PANTHER" id="PTHR41394">
    <property type="entry name" value="MAGNESIUM TRANSPORTER MGTE"/>
    <property type="match status" value="1"/>
</dbReference>
<dbReference type="Proteomes" id="UP000186104">
    <property type="component" value="Chromosome"/>
</dbReference>
<dbReference type="PROSITE" id="PS51371">
    <property type="entry name" value="CBS"/>
    <property type="match status" value="1"/>
</dbReference>
<evidence type="ECO:0000256" key="4">
    <source>
        <dbReference type="ARBA" id="ARBA00022692"/>
    </source>
</evidence>
<dbReference type="Pfam" id="PF00571">
    <property type="entry name" value="CBS"/>
    <property type="match status" value="1"/>
</dbReference>
<keyword evidence="6 9" id="KW-1133">Transmembrane helix</keyword>
<dbReference type="InterPro" id="IPR006667">
    <property type="entry name" value="SLC41_membr_dom"/>
</dbReference>
<keyword evidence="8" id="KW-0129">CBS domain</keyword>
<gene>
    <name evidence="11" type="ORF">BJL86_2245</name>
</gene>
<evidence type="ECO:0000256" key="2">
    <source>
        <dbReference type="ARBA" id="ARBA00009749"/>
    </source>
</evidence>
<evidence type="ECO:0000313" key="12">
    <source>
        <dbReference type="Proteomes" id="UP000186104"/>
    </source>
</evidence>